<dbReference type="Proteomes" id="UP000834106">
    <property type="component" value="Chromosome 12"/>
</dbReference>
<dbReference type="GO" id="GO:0006351">
    <property type="term" value="P:DNA-templated transcription"/>
    <property type="evidence" value="ECO:0007669"/>
    <property type="project" value="InterPro"/>
</dbReference>
<sequence>MGGGVRFRKSRIVGERKIRLIRSFPTPIRLRFPNAFPPPTPVPQIGAVPQPPVKIVTRPVDLPLTSSLKIRSYDKLDDNGLAPLGTRVSGEDVLIRKTTPITPDDAQGQAAGYTKRDHSTSLRYSETGMVDQVLLTTNADGLRFVKVRMRSIRILQIGDKFCNRHGQKETVGMT</sequence>
<dbReference type="GO" id="GO:0000428">
    <property type="term" value="C:DNA-directed RNA polymerase complex"/>
    <property type="evidence" value="ECO:0007669"/>
    <property type="project" value="UniProtKB-KW"/>
</dbReference>
<dbReference type="PANTHER" id="PTHR20856">
    <property type="entry name" value="DNA-DIRECTED RNA POLYMERASE I SUBUNIT 2"/>
    <property type="match status" value="1"/>
</dbReference>
<dbReference type="InterPro" id="IPR007120">
    <property type="entry name" value="DNA-dir_RNAP_su2_dom"/>
</dbReference>
<proteinExistence type="inferred from homology"/>
<dbReference type="EC" id="2.7.7.6" evidence="2"/>
<keyword evidence="3" id="KW-0240">DNA-directed RNA polymerase</keyword>
<dbReference type="EMBL" id="OU503047">
    <property type="protein sequence ID" value="CAI9773215.1"/>
    <property type="molecule type" value="Genomic_DNA"/>
</dbReference>
<evidence type="ECO:0000256" key="4">
    <source>
        <dbReference type="ARBA" id="ARBA00022679"/>
    </source>
</evidence>
<dbReference type="GO" id="GO:0032549">
    <property type="term" value="F:ribonucleoside binding"/>
    <property type="evidence" value="ECO:0007669"/>
    <property type="project" value="InterPro"/>
</dbReference>
<keyword evidence="6" id="KW-0804">Transcription</keyword>
<name>A0AAD2E354_9LAMI</name>
<gene>
    <name evidence="8" type="ORF">FPE_LOCUS20645</name>
</gene>
<dbReference type="GO" id="GO:0003677">
    <property type="term" value="F:DNA binding"/>
    <property type="evidence" value="ECO:0007669"/>
    <property type="project" value="InterPro"/>
</dbReference>
<dbReference type="InterPro" id="IPR014724">
    <property type="entry name" value="RNA_pol_RPB2_OB-fold"/>
</dbReference>
<evidence type="ECO:0000313" key="8">
    <source>
        <dbReference type="EMBL" id="CAI9773215.1"/>
    </source>
</evidence>
<protein>
    <recommendedName>
        <fullName evidence="2">DNA-directed RNA polymerase</fullName>
        <ecNumber evidence="2">2.7.7.6</ecNumber>
    </recommendedName>
</protein>
<dbReference type="InterPro" id="IPR015712">
    <property type="entry name" value="DNA-dir_RNA_pol_su2"/>
</dbReference>
<evidence type="ECO:0000256" key="3">
    <source>
        <dbReference type="ARBA" id="ARBA00022478"/>
    </source>
</evidence>
<evidence type="ECO:0000256" key="1">
    <source>
        <dbReference type="ARBA" id="ARBA00006835"/>
    </source>
</evidence>
<evidence type="ECO:0000313" key="9">
    <source>
        <dbReference type="Proteomes" id="UP000834106"/>
    </source>
</evidence>
<dbReference type="Gene3D" id="2.40.50.150">
    <property type="match status" value="1"/>
</dbReference>
<dbReference type="Pfam" id="PF00562">
    <property type="entry name" value="RNA_pol_Rpb2_6"/>
    <property type="match status" value="1"/>
</dbReference>
<evidence type="ECO:0000256" key="6">
    <source>
        <dbReference type="ARBA" id="ARBA00023163"/>
    </source>
</evidence>
<dbReference type="GO" id="GO:0003899">
    <property type="term" value="F:DNA-directed RNA polymerase activity"/>
    <property type="evidence" value="ECO:0007669"/>
    <property type="project" value="UniProtKB-EC"/>
</dbReference>
<keyword evidence="5" id="KW-0548">Nucleotidyltransferase</keyword>
<keyword evidence="4" id="KW-0808">Transferase</keyword>
<comment type="similarity">
    <text evidence="1">Belongs to the RNA polymerase beta chain family.</text>
</comment>
<feature type="domain" description="DNA-directed RNA polymerase subunit 2 hybrid-binding" evidence="7">
    <location>
        <begin position="69"/>
        <end position="173"/>
    </location>
</feature>
<keyword evidence="9" id="KW-1185">Reference proteome</keyword>
<evidence type="ECO:0000259" key="7">
    <source>
        <dbReference type="Pfam" id="PF00562"/>
    </source>
</evidence>
<organism evidence="8 9">
    <name type="scientific">Fraxinus pennsylvanica</name>
    <dbReference type="NCBI Taxonomy" id="56036"/>
    <lineage>
        <taxon>Eukaryota</taxon>
        <taxon>Viridiplantae</taxon>
        <taxon>Streptophyta</taxon>
        <taxon>Embryophyta</taxon>
        <taxon>Tracheophyta</taxon>
        <taxon>Spermatophyta</taxon>
        <taxon>Magnoliopsida</taxon>
        <taxon>eudicotyledons</taxon>
        <taxon>Gunneridae</taxon>
        <taxon>Pentapetalae</taxon>
        <taxon>asterids</taxon>
        <taxon>lamiids</taxon>
        <taxon>Lamiales</taxon>
        <taxon>Oleaceae</taxon>
        <taxon>Oleeae</taxon>
        <taxon>Fraxinus</taxon>
    </lineage>
</organism>
<reference evidence="8" key="1">
    <citation type="submission" date="2023-05" db="EMBL/GenBank/DDBJ databases">
        <authorList>
            <person name="Huff M."/>
        </authorList>
    </citation>
    <scope>NUCLEOTIDE SEQUENCE</scope>
</reference>
<dbReference type="SUPFAM" id="SSF64484">
    <property type="entry name" value="beta and beta-prime subunits of DNA dependent RNA-polymerase"/>
    <property type="match status" value="1"/>
</dbReference>
<accession>A0AAD2E354</accession>
<evidence type="ECO:0000256" key="2">
    <source>
        <dbReference type="ARBA" id="ARBA00012418"/>
    </source>
</evidence>
<dbReference type="AlphaFoldDB" id="A0AAD2E354"/>
<evidence type="ECO:0000256" key="5">
    <source>
        <dbReference type="ARBA" id="ARBA00022695"/>
    </source>
</evidence>